<dbReference type="GO" id="GO:0006629">
    <property type="term" value="P:lipid metabolic process"/>
    <property type="evidence" value="ECO:0007669"/>
    <property type="project" value="InterPro"/>
</dbReference>
<dbReference type="InterPro" id="IPR007856">
    <property type="entry name" value="SapB_1"/>
</dbReference>
<dbReference type="AlphaFoldDB" id="M8C6I9"/>
<organism evidence="2">
    <name type="scientific">Aegilops tauschii</name>
    <name type="common">Tausch's goatgrass</name>
    <name type="synonym">Aegilops squarrosa</name>
    <dbReference type="NCBI Taxonomy" id="37682"/>
    <lineage>
        <taxon>Eukaryota</taxon>
        <taxon>Viridiplantae</taxon>
        <taxon>Streptophyta</taxon>
        <taxon>Embryophyta</taxon>
        <taxon>Tracheophyta</taxon>
        <taxon>Spermatophyta</taxon>
        <taxon>Magnoliopsida</taxon>
        <taxon>Liliopsida</taxon>
        <taxon>Poales</taxon>
        <taxon>Poaceae</taxon>
        <taxon>BOP clade</taxon>
        <taxon>Pooideae</taxon>
        <taxon>Triticodae</taxon>
        <taxon>Triticeae</taxon>
        <taxon>Triticinae</taxon>
        <taxon>Aegilops</taxon>
    </lineage>
</organism>
<dbReference type="EnsemblPlants" id="EMT29859">
    <property type="protein sequence ID" value="EMT29859"/>
    <property type="gene ID" value="F775_25205"/>
</dbReference>
<evidence type="ECO:0000313" key="2">
    <source>
        <dbReference type="EnsemblPlants" id="EMT29859"/>
    </source>
</evidence>
<dbReference type="InterPro" id="IPR011001">
    <property type="entry name" value="Saposin-like"/>
</dbReference>
<accession>M8C6I9</accession>
<evidence type="ECO:0000259" key="1">
    <source>
        <dbReference type="Pfam" id="PF05184"/>
    </source>
</evidence>
<reference evidence="2" key="1">
    <citation type="submission" date="2015-06" db="UniProtKB">
        <authorList>
            <consortium name="EnsemblPlants"/>
        </authorList>
    </citation>
    <scope>IDENTIFICATION</scope>
</reference>
<proteinExistence type="predicted"/>
<protein>
    <submittedName>
        <fullName evidence="2">Aspartic proteinase</fullName>
    </submittedName>
</protein>
<feature type="domain" description="Saposin-like type B region 1" evidence="1">
    <location>
        <begin position="38"/>
        <end position="64"/>
    </location>
</feature>
<dbReference type="SUPFAM" id="SSF47862">
    <property type="entry name" value="Saposin"/>
    <property type="match status" value="1"/>
</dbReference>
<dbReference type="Gene3D" id="1.10.225.10">
    <property type="entry name" value="Saposin-like"/>
    <property type="match status" value="1"/>
</dbReference>
<name>M8C6I9_AEGTA</name>
<dbReference type="Pfam" id="PF05184">
    <property type="entry name" value="SapB_1"/>
    <property type="match status" value="1"/>
</dbReference>
<sequence length="75" mass="8460">MAIIVIGAMQLELRKLSAWNVNKWIESVVGKENVGSGVMCTTCQMVVVWIEDQLHENKTKELIKGTSFPKLLDEK</sequence>